<organism evidence="9 10">
    <name type="scientific">Raphidocelis subcapitata</name>
    <dbReference type="NCBI Taxonomy" id="307507"/>
    <lineage>
        <taxon>Eukaryota</taxon>
        <taxon>Viridiplantae</taxon>
        <taxon>Chlorophyta</taxon>
        <taxon>core chlorophytes</taxon>
        <taxon>Chlorophyceae</taxon>
        <taxon>CS clade</taxon>
        <taxon>Sphaeropleales</taxon>
        <taxon>Selenastraceae</taxon>
        <taxon>Raphidocelis</taxon>
    </lineage>
</organism>
<gene>
    <name evidence="9" type="ORF">Rsub_06813</name>
</gene>
<comment type="subcellular location">
    <subcellularLocation>
        <location evidence="1">Membrane</location>
        <topology evidence="1">Single-pass membrane protein</topology>
    </subcellularLocation>
</comment>
<dbReference type="STRING" id="307507.A0A2V0P786"/>
<dbReference type="InParanoid" id="A0A2V0P786"/>
<evidence type="ECO:0000256" key="5">
    <source>
        <dbReference type="ARBA" id="ARBA00022692"/>
    </source>
</evidence>
<evidence type="ECO:0000256" key="3">
    <source>
        <dbReference type="ARBA" id="ARBA00022676"/>
    </source>
</evidence>
<evidence type="ECO:0000256" key="2">
    <source>
        <dbReference type="ARBA" id="ARBA00007647"/>
    </source>
</evidence>
<name>A0A2V0P786_9CHLO</name>
<keyword evidence="4 8" id="KW-0808">Transferase</keyword>
<keyword evidence="7" id="KW-0472">Membrane</keyword>
<dbReference type="PANTHER" id="PTHR21461:SF69">
    <property type="entry name" value="GLYCOSYLTRANSFERASE FAMILY 92 PROTEIN"/>
    <property type="match status" value="1"/>
</dbReference>
<proteinExistence type="inferred from homology"/>
<dbReference type="Pfam" id="PF01697">
    <property type="entry name" value="Glyco_transf_92"/>
    <property type="match status" value="1"/>
</dbReference>
<dbReference type="EC" id="2.4.1.-" evidence="8"/>
<keyword evidence="5" id="KW-0812">Transmembrane</keyword>
<reference evidence="9 10" key="1">
    <citation type="journal article" date="2018" name="Sci. Rep.">
        <title>Raphidocelis subcapitata (=Pseudokirchneriella subcapitata) provides an insight into genome evolution and environmental adaptations in the Sphaeropleales.</title>
        <authorList>
            <person name="Suzuki S."/>
            <person name="Yamaguchi H."/>
            <person name="Nakajima N."/>
            <person name="Kawachi M."/>
        </authorList>
    </citation>
    <scope>NUCLEOTIDE SEQUENCE [LARGE SCALE GENOMIC DNA]</scope>
    <source>
        <strain evidence="9 10">NIES-35</strain>
    </source>
</reference>
<dbReference type="PANTHER" id="PTHR21461">
    <property type="entry name" value="GLYCOSYLTRANSFERASE FAMILY 92 PROTEIN"/>
    <property type="match status" value="1"/>
</dbReference>
<accession>A0A2V0P786</accession>
<sequence>MYSVGSSIGAGSLAGDAVADAAAAAPFAAAHHLHMPRLSFLRRGRLVPDNSSYVALCLHVKDEHSDIREWVLYHHMIGVDKFYIFDDYSSPPMSVVLHDLIASGLVDYTFEMGPLPGRLVGTNKQDQAYNYCLHQYGSRHKFMGFIDADEFVVLARDATLPALLRDYEQYRGLAMFSIGFGSSGHISRPAGGVLASYTKCAPKTPGGYVKSFVQPSKVDRIVDVHTAVYRDGGHAVDVWGREYKGPFEHTDRPADERAIIHHYHARSAEDWQRRARRGTNGVGGPPHPIKNFLFINNMSNQTCGAALPLAARLAREFGALLRPPARPGEGGLQV</sequence>
<evidence type="ECO:0000256" key="6">
    <source>
        <dbReference type="ARBA" id="ARBA00022989"/>
    </source>
</evidence>
<evidence type="ECO:0000313" key="10">
    <source>
        <dbReference type="Proteomes" id="UP000247498"/>
    </source>
</evidence>
<dbReference type="AlphaFoldDB" id="A0A2V0P786"/>
<evidence type="ECO:0000256" key="7">
    <source>
        <dbReference type="ARBA" id="ARBA00023136"/>
    </source>
</evidence>
<dbReference type="EMBL" id="BDRX01000043">
    <property type="protein sequence ID" value="GBF93710.1"/>
    <property type="molecule type" value="Genomic_DNA"/>
</dbReference>
<protein>
    <recommendedName>
        <fullName evidence="8">Glycosyltransferase family 92 protein</fullName>
        <ecNumber evidence="8">2.4.1.-</ecNumber>
    </recommendedName>
</protein>
<dbReference type="InterPro" id="IPR008166">
    <property type="entry name" value="Glyco_transf_92"/>
</dbReference>
<evidence type="ECO:0000256" key="8">
    <source>
        <dbReference type="RuleBase" id="RU366017"/>
    </source>
</evidence>
<dbReference type="GO" id="GO:0016757">
    <property type="term" value="F:glycosyltransferase activity"/>
    <property type="evidence" value="ECO:0007669"/>
    <property type="project" value="UniProtKB-UniRule"/>
</dbReference>
<dbReference type="Proteomes" id="UP000247498">
    <property type="component" value="Unassembled WGS sequence"/>
</dbReference>
<keyword evidence="6" id="KW-1133">Transmembrane helix</keyword>
<dbReference type="GO" id="GO:0005737">
    <property type="term" value="C:cytoplasm"/>
    <property type="evidence" value="ECO:0007669"/>
    <property type="project" value="TreeGrafter"/>
</dbReference>
<evidence type="ECO:0000256" key="4">
    <source>
        <dbReference type="ARBA" id="ARBA00022679"/>
    </source>
</evidence>
<keyword evidence="10" id="KW-1185">Reference proteome</keyword>
<dbReference type="OrthoDB" id="2526284at2759"/>
<keyword evidence="3 8" id="KW-0328">Glycosyltransferase</keyword>
<comment type="similarity">
    <text evidence="2 8">Belongs to the glycosyltransferase 92 family.</text>
</comment>
<comment type="caution">
    <text evidence="9">The sequence shown here is derived from an EMBL/GenBank/DDBJ whole genome shotgun (WGS) entry which is preliminary data.</text>
</comment>
<evidence type="ECO:0000256" key="1">
    <source>
        <dbReference type="ARBA" id="ARBA00004167"/>
    </source>
</evidence>
<evidence type="ECO:0000313" key="9">
    <source>
        <dbReference type="EMBL" id="GBF93710.1"/>
    </source>
</evidence>
<dbReference type="GO" id="GO:0016020">
    <property type="term" value="C:membrane"/>
    <property type="evidence" value="ECO:0007669"/>
    <property type="project" value="UniProtKB-SubCell"/>
</dbReference>